<evidence type="ECO:0000313" key="4">
    <source>
        <dbReference type="Proteomes" id="UP000254208"/>
    </source>
</evidence>
<organism evidence="3 4">
    <name type="scientific">Providencia rettgeri</name>
    <dbReference type="NCBI Taxonomy" id="587"/>
    <lineage>
        <taxon>Bacteria</taxon>
        <taxon>Pseudomonadati</taxon>
        <taxon>Pseudomonadota</taxon>
        <taxon>Gammaproteobacteria</taxon>
        <taxon>Enterobacterales</taxon>
        <taxon>Morganellaceae</taxon>
        <taxon>Providencia</taxon>
    </lineage>
</organism>
<accession>A0A2U9L810</accession>
<dbReference type="CDD" id="cd21177">
    <property type="entry name" value="LPMO_AA10"/>
    <property type="match status" value="1"/>
</dbReference>
<evidence type="ECO:0000256" key="1">
    <source>
        <dbReference type="ARBA" id="ARBA00022729"/>
    </source>
</evidence>
<dbReference type="InterPro" id="IPR051024">
    <property type="entry name" value="GlcNAc_Chitin_IntDeg"/>
</dbReference>
<gene>
    <name evidence="3" type="primary">gbpA</name>
    <name evidence="3" type="ORF">NCTC11801_02296</name>
</gene>
<dbReference type="PANTHER" id="PTHR34823">
    <property type="entry name" value="GLCNAC-BINDING PROTEIN A"/>
    <property type="match status" value="1"/>
</dbReference>
<dbReference type="SUPFAM" id="SSF81296">
    <property type="entry name" value="E set domains"/>
    <property type="match status" value="1"/>
</dbReference>
<sequence>MKSFSIKSFLFAPLLFCCSFVVWSHGYVKSPESRSYYCKLGVNKQCGPVQYEPQSIEGKQGFPKYGPADGKIASAANALFSPLDIQTTVRWQRAIINSPNVRFKWRITAKHKTTKWEYFITKPDWQPNSPLSRKQFILTPFCKFERVEIPGESVEHNCVLPKNQKGYHVILAIWTINDTVNAFYQVIDAEIN</sequence>
<dbReference type="PANTHER" id="PTHR34823:SF1">
    <property type="entry name" value="CHITIN-BINDING TYPE-4 DOMAIN-CONTAINING PROTEIN"/>
    <property type="match status" value="1"/>
</dbReference>
<name>A0A2U9L810_PRORE</name>
<dbReference type="GeneID" id="93673187"/>
<dbReference type="InterPro" id="IPR014756">
    <property type="entry name" value="Ig_E-set"/>
</dbReference>
<evidence type="ECO:0000313" key="3">
    <source>
        <dbReference type="EMBL" id="SUC31345.1"/>
    </source>
</evidence>
<dbReference type="EMBL" id="UGTZ01000001">
    <property type="protein sequence ID" value="SUC31345.1"/>
    <property type="molecule type" value="Genomic_DNA"/>
</dbReference>
<dbReference type="Pfam" id="PF03067">
    <property type="entry name" value="LPMO_10"/>
    <property type="match status" value="1"/>
</dbReference>
<dbReference type="OMA" id="WQVNEME"/>
<feature type="domain" description="Chitin-binding type-4" evidence="2">
    <location>
        <begin position="25"/>
        <end position="188"/>
    </location>
</feature>
<dbReference type="RefSeq" id="WP_004910963.1">
    <property type="nucleotide sequence ID" value="NZ_ABEXOE020000007.1"/>
</dbReference>
<reference evidence="3 4" key="1">
    <citation type="submission" date="2018-06" db="EMBL/GenBank/DDBJ databases">
        <authorList>
            <consortium name="Pathogen Informatics"/>
            <person name="Doyle S."/>
        </authorList>
    </citation>
    <scope>NUCLEOTIDE SEQUENCE [LARGE SCALE GENOMIC DNA]</scope>
    <source>
        <strain evidence="3 4">NCTC11801</strain>
    </source>
</reference>
<evidence type="ECO:0000259" key="2">
    <source>
        <dbReference type="Pfam" id="PF03067"/>
    </source>
</evidence>
<dbReference type="Gene3D" id="2.70.50.50">
    <property type="entry name" value="chitin-binding protein cbp21"/>
    <property type="match status" value="1"/>
</dbReference>
<dbReference type="AlphaFoldDB" id="A0A2U9L810"/>
<protein>
    <submittedName>
        <fullName evidence="3">GlcNAc-binding protein A</fullName>
    </submittedName>
</protein>
<dbReference type="Proteomes" id="UP000254208">
    <property type="component" value="Unassembled WGS sequence"/>
</dbReference>
<keyword evidence="1" id="KW-0732">Signal</keyword>
<dbReference type="InterPro" id="IPR004302">
    <property type="entry name" value="Cellulose/chitin-bd_N"/>
</dbReference>
<proteinExistence type="predicted"/>